<evidence type="ECO:0000256" key="9">
    <source>
        <dbReference type="ARBA" id="ARBA00023004"/>
    </source>
</evidence>
<dbReference type="AlphaFoldDB" id="A0AA35TFB4"/>
<dbReference type="InterPro" id="IPR002585">
    <property type="entry name" value="Cyt-d_ubiquinol_oxidase_su_1"/>
</dbReference>
<protein>
    <submittedName>
        <fullName evidence="12">Uncharacterized protein</fullName>
    </submittedName>
</protein>
<dbReference type="GO" id="GO:0019646">
    <property type="term" value="P:aerobic electron transport chain"/>
    <property type="evidence" value="ECO:0007669"/>
    <property type="project" value="InterPro"/>
</dbReference>
<evidence type="ECO:0000256" key="2">
    <source>
        <dbReference type="ARBA" id="ARBA00022448"/>
    </source>
</evidence>
<accession>A0AA35TFB4</accession>
<evidence type="ECO:0000256" key="7">
    <source>
        <dbReference type="ARBA" id="ARBA00022982"/>
    </source>
</evidence>
<keyword evidence="8 11" id="KW-1133">Transmembrane helix</keyword>
<evidence type="ECO:0000256" key="10">
    <source>
        <dbReference type="ARBA" id="ARBA00023136"/>
    </source>
</evidence>
<keyword evidence="4" id="KW-0349">Heme</keyword>
<dbReference type="GO" id="GO:0005886">
    <property type="term" value="C:plasma membrane"/>
    <property type="evidence" value="ECO:0007669"/>
    <property type="project" value="UniProtKB-SubCell"/>
</dbReference>
<evidence type="ECO:0000256" key="1">
    <source>
        <dbReference type="ARBA" id="ARBA00004651"/>
    </source>
</evidence>
<keyword evidence="7" id="KW-0249">Electron transport</keyword>
<proteinExistence type="predicted"/>
<feature type="transmembrane region" description="Helical" evidence="11">
    <location>
        <begin position="61"/>
        <end position="85"/>
    </location>
</feature>
<evidence type="ECO:0000256" key="5">
    <source>
        <dbReference type="ARBA" id="ARBA00022692"/>
    </source>
</evidence>
<keyword evidence="10 11" id="KW-0472">Membrane</keyword>
<dbReference type="Pfam" id="PF01654">
    <property type="entry name" value="Cyt_bd_oxida_I"/>
    <property type="match status" value="1"/>
</dbReference>
<keyword evidence="5 11" id="KW-0812">Transmembrane</keyword>
<evidence type="ECO:0000256" key="6">
    <source>
        <dbReference type="ARBA" id="ARBA00022723"/>
    </source>
</evidence>
<evidence type="ECO:0000256" key="11">
    <source>
        <dbReference type="SAM" id="Phobius"/>
    </source>
</evidence>
<dbReference type="GO" id="GO:0009055">
    <property type="term" value="F:electron transfer activity"/>
    <property type="evidence" value="ECO:0007669"/>
    <property type="project" value="InterPro"/>
</dbReference>
<dbReference type="Proteomes" id="UP001174909">
    <property type="component" value="Unassembled WGS sequence"/>
</dbReference>
<sequence length="153" mass="17719">MTDTEYRPFPKIGSRSAAWIAAQLHLLFGSFILGVPMFAVVIEFVGMKTKDKRYDKMAQEFIKLCMGAFSTTALLGGVLVFILIWCYPQVMNKMTGIFGPTMIFYVFLFFGETFTLYLYSYGWDRMQGKVSKMWHLFLGCAPERVRYSDYVRL</sequence>
<evidence type="ECO:0000313" key="13">
    <source>
        <dbReference type="Proteomes" id="UP001174909"/>
    </source>
</evidence>
<evidence type="ECO:0000256" key="3">
    <source>
        <dbReference type="ARBA" id="ARBA00022475"/>
    </source>
</evidence>
<feature type="transmembrane region" description="Helical" evidence="11">
    <location>
        <begin position="97"/>
        <end position="119"/>
    </location>
</feature>
<keyword evidence="3" id="KW-1003">Cell membrane</keyword>
<dbReference type="EMBL" id="CASHTH010003565">
    <property type="protein sequence ID" value="CAI8046471.1"/>
    <property type="molecule type" value="Genomic_DNA"/>
</dbReference>
<comment type="caution">
    <text evidence="12">The sequence shown here is derived from an EMBL/GenBank/DDBJ whole genome shotgun (WGS) entry which is preliminary data.</text>
</comment>
<dbReference type="GO" id="GO:0046872">
    <property type="term" value="F:metal ion binding"/>
    <property type="evidence" value="ECO:0007669"/>
    <property type="project" value="UniProtKB-KW"/>
</dbReference>
<name>A0AA35TFB4_GEOBA</name>
<comment type="subcellular location">
    <subcellularLocation>
        <location evidence="1">Cell membrane</location>
        <topology evidence="1">Multi-pass membrane protein</topology>
    </subcellularLocation>
</comment>
<dbReference type="GO" id="GO:0070069">
    <property type="term" value="C:cytochrome complex"/>
    <property type="evidence" value="ECO:0007669"/>
    <property type="project" value="InterPro"/>
</dbReference>
<evidence type="ECO:0000256" key="8">
    <source>
        <dbReference type="ARBA" id="ARBA00022989"/>
    </source>
</evidence>
<evidence type="ECO:0000256" key="4">
    <source>
        <dbReference type="ARBA" id="ARBA00022617"/>
    </source>
</evidence>
<feature type="transmembrane region" description="Helical" evidence="11">
    <location>
        <begin position="20"/>
        <end position="41"/>
    </location>
</feature>
<reference evidence="12" key="1">
    <citation type="submission" date="2023-03" db="EMBL/GenBank/DDBJ databases">
        <authorList>
            <person name="Steffen K."/>
            <person name="Cardenas P."/>
        </authorList>
    </citation>
    <scope>NUCLEOTIDE SEQUENCE</scope>
</reference>
<keyword evidence="9" id="KW-0408">Iron</keyword>
<evidence type="ECO:0000313" key="12">
    <source>
        <dbReference type="EMBL" id="CAI8046471.1"/>
    </source>
</evidence>
<gene>
    <name evidence="12" type="ORF">GBAR_LOCUS25710</name>
</gene>
<keyword evidence="2" id="KW-0813">Transport</keyword>
<organism evidence="12 13">
    <name type="scientific">Geodia barretti</name>
    <name type="common">Barrett's horny sponge</name>
    <dbReference type="NCBI Taxonomy" id="519541"/>
    <lineage>
        <taxon>Eukaryota</taxon>
        <taxon>Metazoa</taxon>
        <taxon>Porifera</taxon>
        <taxon>Demospongiae</taxon>
        <taxon>Heteroscleromorpha</taxon>
        <taxon>Tetractinellida</taxon>
        <taxon>Astrophorina</taxon>
        <taxon>Geodiidae</taxon>
        <taxon>Geodia</taxon>
    </lineage>
</organism>
<keyword evidence="13" id="KW-1185">Reference proteome</keyword>
<keyword evidence="6" id="KW-0479">Metal-binding</keyword>